<evidence type="ECO:0000256" key="9">
    <source>
        <dbReference type="ARBA" id="ARBA00022755"/>
    </source>
</evidence>
<dbReference type="InterPro" id="IPR000115">
    <property type="entry name" value="PRibGlycinamide_synth"/>
</dbReference>
<dbReference type="GO" id="GO:0005524">
    <property type="term" value="F:ATP binding"/>
    <property type="evidence" value="ECO:0007669"/>
    <property type="project" value="UniProtKB-UniRule"/>
</dbReference>
<dbReference type="AlphaFoldDB" id="A0AAW5ZSW3"/>
<protein>
    <recommendedName>
        <fullName evidence="5 17">Phosphoribosylamine--glycine ligase</fullName>
        <ecNumber evidence="4 17">6.3.4.13</ecNumber>
    </recommendedName>
    <alternativeName>
        <fullName evidence="16 17">GARS</fullName>
    </alternativeName>
    <alternativeName>
        <fullName evidence="14 17">Glycinamide ribonucleotide synthetase</fullName>
    </alternativeName>
    <alternativeName>
        <fullName evidence="15 17">Phosphoribosylglycinamide synthetase</fullName>
    </alternativeName>
</protein>
<evidence type="ECO:0000256" key="15">
    <source>
        <dbReference type="ARBA" id="ARBA00042864"/>
    </source>
</evidence>
<dbReference type="PANTHER" id="PTHR43472">
    <property type="entry name" value="PHOSPHORIBOSYLAMINE--GLYCINE LIGASE"/>
    <property type="match status" value="1"/>
</dbReference>
<dbReference type="SUPFAM" id="SSF56059">
    <property type="entry name" value="Glutathione synthetase ATP-binding domain-like"/>
    <property type="match status" value="1"/>
</dbReference>
<dbReference type="FunFam" id="3.30.1490.20:FF:000006">
    <property type="entry name" value="phosphoribosylamine--glycine ligase, chloroplastic-like"/>
    <property type="match status" value="1"/>
</dbReference>
<proteinExistence type="inferred from homology"/>
<dbReference type="SMART" id="SM01210">
    <property type="entry name" value="GARS_C"/>
    <property type="match status" value="1"/>
</dbReference>
<dbReference type="GO" id="GO:0004637">
    <property type="term" value="F:phosphoribosylamine-glycine ligase activity"/>
    <property type="evidence" value="ECO:0007669"/>
    <property type="project" value="UniProtKB-UniRule"/>
</dbReference>
<dbReference type="SUPFAM" id="SSF52440">
    <property type="entry name" value="PreATP-grasp domain"/>
    <property type="match status" value="1"/>
</dbReference>
<dbReference type="PROSITE" id="PS50975">
    <property type="entry name" value="ATP_GRASP"/>
    <property type="match status" value="1"/>
</dbReference>
<dbReference type="NCBIfam" id="TIGR00877">
    <property type="entry name" value="purD"/>
    <property type="match status" value="1"/>
</dbReference>
<evidence type="ECO:0000256" key="2">
    <source>
        <dbReference type="ARBA" id="ARBA00001946"/>
    </source>
</evidence>
<evidence type="ECO:0000256" key="7">
    <source>
        <dbReference type="ARBA" id="ARBA00022723"/>
    </source>
</evidence>
<dbReference type="Pfam" id="PF02843">
    <property type="entry name" value="GARS_C"/>
    <property type="match status" value="1"/>
</dbReference>
<keyword evidence="10 18" id="KW-0067">ATP-binding</keyword>
<dbReference type="GO" id="GO:0009113">
    <property type="term" value="P:purine nucleobase biosynthetic process"/>
    <property type="evidence" value="ECO:0007669"/>
    <property type="project" value="InterPro"/>
</dbReference>
<dbReference type="FunFam" id="3.30.470.20:FF:000031">
    <property type="entry name" value="Phosphoribosylamine--glycine ligase"/>
    <property type="match status" value="1"/>
</dbReference>
<evidence type="ECO:0000313" key="20">
    <source>
        <dbReference type="EMBL" id="MDB0573063.1"/>
    </source>
</evidence>
<dbReference type="EMBL" id="JAIVFG010000041">
    <property type="protein sequence ID" value="MDB0573063.1"/>
    <property type="molecule type" value="Genomic_DNA"/>
</dbReference>
<comment type="cofactor">
    <cofactor evidence="2">
        <name>Mg(2+)</name>
        <dbReference type="ChEBI" id="CHEBI:18420"/>
    </cofactor>
</comment>
<evidence type="ECO:0000256" key="3">
    <source>
        <dbReference type="ARBA" id="ARBA00005174"/>
    </source>
</evidence>
<dbReference type="InterPro" id="IPR011761">
    <property type="entry name" value="ATP-grasp"/>
</dbReference>
<evidence type="ECO:0000256" key="5">
    <source>
        <dbReference type="ARBA" id="ARBA00020605"/>
    </source>
</evidence>
<keyword evidence="7" id="KW-0479">Metal-binding</keyword>
<evidence type="ECO:0000313" key="21">
    <source>
        <dbReference type="Proteomes" id="UP001144050"/>
    </source>
</evidence>
<dbReference type="InterPro" id="IPR020560">
    <property type="entry name" value="PRibGlycinamide_synth_C-dom"/>
</dbReference>
<evidence type="ECO:0000256" key="12">
    <source>
        <dbReference type="ARBA" id="ARBA00023211"/>
    </source>
</evidence>
<evidence type="ECO:0000256" key="14">
    <source>
        <dbReference type="ARBA" id="ARBA00042242"/>
    </source>
</evidence>
<comment type="similarity">
    <text evidence="13 17">Belongs to the GARS family.</text>
</comment>
<dbReference type="HAMAP" id="MF_00138">
    <property type="entry name" value="GARS"/>
    <property type="match status" value="1"/>
</dbReference>
<dbReference type="InterPro" id="IPR013815">
    <property type="entry name" value="ATP_grasp_subdomain_1"/>
</dbReference>
<feature type="domain" description="ATP-grasp" evidence="19">
    <location>
        <begin position="107"/>
        <end position="314"/>
    </location>
</feature>
<dbReference type="Pfam" id="PF02844">
    <property type="entry name" value="GARS_N"/>
    <property type="match status" value="1"/>
</dbReference>
<dbReference type="Pfam" id="PF01071">
    <property type="entry name" value="GARS_A"/>
    <property type="match status" value="1"/>
</dbReference>
<sequence>MKVMVVGSGGREHALAWKLARSPKVQVVYVAPGNGGTALDKRLQNVPITDPEVLAAFVEREGVHFTVVGPEAPLAAGIVDLFRAKGLRIFGPTRAAAQLESSKDFAKAFMQRHGIPTAKYQTFGNAAEAHAYVDREGAPIVIKADGLAAGKGVVVAMSLEEAHGAIDMMLADNRLGDAGARVVIEEFLAGEEASFIVVCDGKDVVAMATSQDHKRLLDGDAGPNTGGMGAYSPAPVVTPTLHARVLREIILPTIRGMEKDGIPYTGFLYAGLMIDASGTPKTLEFNCRMGDPETQPIMSRMKTDLFDVLDRAIDGKLDGMELEWDRRTALGVVMAAHGYPDAPRKGDVITGIPRETEDSVTFHAGTTLKDGVLTTNGGRVLCVVGLADTVKAAQRAAYGAAEQIQFDGAQYRKDIGHRAIRR</sequence>
<dbReference type="FunFam" id="3.40.50.20:FF:000006">
    <property type="entry name" value="Phosphoribosylamine--glycine ligase, chloroplastic"/>
    <property type="match status" value="1"/>
</dbReference>
<dbReference type="PANTHER" id="PTHR43472:SF1">
    <property type="entry name" value="PHOSPHORIBOSYLAMINE--GLYCINE LIGASE, CHLOROPLASTIC"/>
    <property type="match status" value="1"/>
</dbReference>
<evidence type="ECO:0000256" key="1">
    <source>
        <dbReference type="ARBA" id="ARBA00001936"/>
    </source>
</evidence>
<dbReference type="InterPro" id="IPR020562">
    <property type="entry name" value="PRibGlycinamide_synth_N"/>
</dbReference>
<dbReference type="FunFam" id="3.90.600.10:FF:000001">
    <property type="entry name" value="Trifunctional purine biosynthetic protein adenosine-3"/>
    <property type="match status" value="1"/>
</dbReference>
<comment type="caution">
    <text evidence="20">The sequence shown here is derived from an EMBL/GenBank/DDBJ whole genome shotgun (WGS) entry which is preliminary data.</text>
</comment>
<keyword evidence="12" id="KW-0464">Manganese</keyword>
<keyword evidence="8 18" id="KW-0547">Nucleotide-binding</keyword>
<name>A0AAW5ZSW3_RALSL</name>
<dbReference type="Gene3D" id="3.30.470.20">
    <property type="entry name" value="ATP-grasp fold, B domain"/>
    <property type="match status" value="1"/>
</dbReference>
<evidence type="ECO:0000256" key="16">
    <source>
        <dbReference type="ARBA" id="ARBA00079592"/>
    </source>
</evidence>
<comment type="pathway">
    <text evidence="3 17">Purine metabolism; IMP biosynthesis via de novo pathway; N(1)-(5-phospho-D-ribosyl)glycinamide from 5-phospho-alpha-D-ribose 1-diphosphate: step 2/2.</text>
</comment>
<evidence type="ECO:0000259" key="19">
    <source>
        <dbReference type="PROSITE" id="PS50975"/>
    </source>
</evidence>
<keyword evidence="9 17" id="KW-0658">Purine biosynthesis</keyword>
<dbReference type="InterPro" id="IPR020561">
    <property type="entry name" value="PRibGlycinamid_synth_ATP-grasp"/>
</dbReference>
<organism evidence="20 21">
    <name type="scientific">Ralstonia solanacearum</name>
    <name type="common">Pseudomonas solanacearum</name>
    <dbReference type="NCBI Taxonomy" id="305"/>
    <lineage>
        <taxon>Bacteria</taxon>
        <taxon>Pseudomonadati</taxon>
        <taxon>Pseudomonadota</taxon>
        <taxon>Betaproteobacteria</taxon>
        <taxon>Burkholderiales</taxon>
        <taxon>Burkholderiaceae</taxon>
        <taxon>Ralstonia</taxon>
        <taxon>Ralstonia solanacearum species complex</taxon>
    </lineage>
</organism>
<evidence type="ECO:0000256" key="11">
    <source>
        <dbReference type="ARBA" id="ARBA00022842"/>
    </source>
</evidence>
<reference evidence="20" key="1">
    <citation type="submission" date="2021-09" db="EMBL/GenBank/DDBJ databases">
        <title>Genomic analysis of Ralstonia spp.</title>
        <authorList>
            <person name="Aburjaile F."/>
            <person name="Ariute J.C."/>
            <person name="Pais A.K.L."/>
            <person name="Albuquerque G.M.R."/>
            <person name="Silva A.M.F."/>
            <person name="Brenig B."/>
            <person name="Azevedo V."/>
            <person name="Matiuzzi M."/>
            <person name="Ramos R."/>
            <person name="Goes-Neto A."/>
            <person name="Soares S."/>
            <person name="Iseppon A.M.B."/>
            <person name="Souza E."/>
            <person name="Gama M."/>
        </authorList>
    </citation>
    <scope>NUCLEOTIDE SEQUENCE</scope>
    <source>
        <strain evidence="20">CCRMRs91</strain>
    </source>
</reference>
<dbReference type="Proteomes" id="UP001144050">
    <property type="component" value="Unassembled WGS sequence"/>
</dbReference>
<accession>A0AAW5ZSW3</accession>
<dbReference type="InterPro" id="IPR016185">
    <property type="entry name" value="PreATP-grasp_dom_sf"/>
</dbReference>
<dbReference type="RefSeq" id="WP_013205552.1">
    <property type="nucleotide sequence ID" value="NZ_CDLW01000001.1"/>
</dbReference>
<dbReference type="Gene3D" id="3.30.1490.20">
    <property type="entry name" value="ATP-grasp fold, A domain"/>
    <property type="match status" value="1"/>
</dbReference>
<dbReference type="SUPFAM" id="SSF51246">
    <property type="entry name" value="Rudiment single hybrid motif"/>
    <property type="match status" value="1"/>
</dbReference>
<dbReference type="Gene3D" id="3.40.50.20">
    <property type="match status" value="1"/>
</dbReference>
<dbReference type="EC" id="6.3.4.13" evidence="4 17"/>
<evidence type="ECO:0000256" key="8">
    <source>
        <dbReference type="ARBA" id="ARBA00022741"/>
    </source>
</evidence>
<evidence type="ECO:0000256" key="10">
    <source>
        <dbReference type="ARBA" id="ARBA00022840"/>
    </source>
</evidence>
<evidence type="ECO:0000256" key="4">
    <source>
        <dbReference type="ARBA" id="ARBA00013255"/>
    </source>
</evidence>
<gene>
    <name evidence="17 20" type="primary">purD</name>
    <name evidence="20" type="ORF">LBW59_20115</name>
</gene>
<dbReference type="Gene3D" id="3.90.600.10">
    <property type="entry name" value="Phosphoribosylglycinamide synthetase, C-terminal domain"/>
    <property type="match status" value="1"/>
</dbReference>
<dbReference type="SMART" id="SM01209">
    <property type="entry name" value="GARS_A"/>
    <property type="match status" value="1"/>
</dbReference>
<keyword evidence="11" id="KW-0460">Magnesium</keyword>
<evidence type="ECO:0000256" key="17">
    <source>
        <dbReference type="HAMAP-Rule" id="MF_00138"/>
    </source>
</evidence>
<dbReference type="GO" id="GO:0006189">
    <property type="term" value="P:'de novo' IMP biosynthetic process"/>
    <property type="evidence" value="ECO:0007669"/>
    <property type="project" value="UniProtKB-UniRule"/>
</dbReference>
<dbReference type="InterPro" id="IPR037123">
    <property type="entry name" value="PRibGlycinamide_synth_C_sf"/>
</dbReference>
<evidence type="ECO:0000256" key="18">
    <source>
        <dbReference type="PROSITE-ProRule" id="PRU00409"/>
    </source>
</evidence>
<dbReference type="GO" id="GO:0046872">
    <property type="term" value="F:metal ion binding"/>
    <property type="evidence" value="ECO:0007669"/>
    <property type="project" value="UniProtKB-KW"/>
</dbReference>
<comment type="cofactor">
    <cofactor evidence="1">
        <name>Mn(2+)</name>
        <dbReference type="ChEBI" id="CHEBI:29035"/>
    </cofactor>
</comment>
<evidence type="ECO:0000256" key="13">
    <source>
        <dbReference type="ARBA" id="ARBA00038345"/>
    </source>
</evidence>
<evidence type="ECO:0000256" key="6">
    <source>
        <dbReference type="ARBA" id="ARBA00022598"/>
    </source>
</evidence>
<comment type="catalytic activity">
    <reaction evidence="17">
        <text>5-phospho-beta-D-ribosylamine + glycine + ATP = N(1)-(5-phospho-beta-D-ribosyl)glycinamide + ADP + phosphate + H(+)</text>
        <dbReference type="Rhea" id="RHEA:17453"/>
        <dbReference type="ChEBI" id="CHEBI:15378"/>
        <dbReference type="ChEBI" id="CHEBI:30616"/>
        <dbReference type="ChEBI" id="CHEBI:43474"/>
        <dbReference type="ChEBI" id="CHEBI:57305"/>
        <dbReference type="ChEBI" id="CHEBI:58681"/>
        <dbReference type="ChEBI" id="CHEBI:143788"/>
        <dbReference type="ChEBI" id="CHEBI:456216"/>
        <dbReference type="EC" id="6.3.4.13"/>
    </reaction>
</comment>
<keyword evidence="6 17" id="KW-0436">Ligase</keyword>
<dbReference type="InterPro" id="IPR011054">
    <property type="entry name" value="Rudment_hybrid_motif"/>
</dbReference>